<dbReference type="RefSeq" id="XP_016458529.1">
    <property type="nucleotide sequence ID" value="XM_016603043.2"/>
</dbReference>
<dbReference type="OrthoDB" id="1242957at2759"/>
<dbReference type="PaxDb" id="4097-A0A1S3Z269"/>
<gene>
    <name evidence="2" type="primary">LOC107782190</name>
</gene>
<accession>A0A1S3Z269</accession>
<dbReference type="GeneID" id="107782190"/>
<dbReference type="Proteomes" id="UP000790787">
    <property type="component" value="Chromosome 7"/>
</dbReference>
<evidence type="ECO:0000313" key="1">
    <source>
        <dbReference type="Proteomes" id="UP000790787"/>
    </source>
</evidence>
<reference evidence="1" key="1">
    <citation type="journal article" date="2014" name="Nat. Commun.">
        <title>The tobacco genome sequence and its comparison with those of tomato and potato.</title>
        <authorList>
            <person name="Sierro N."/>
            <person name="Battey J.N."/>
            <person name="Ouadi S."/>
            <person name="Bakaher N."/>
            <person name="Bovet L."/>
            <person name="Willig A."/>
            <person name="Goepfert S."/>
            <person name="Peitsch M.C."/>
            <person name="Ivanov N.V."/>
        </authorList>
    </citation>
    <scope>NUCLEOTIDE SEQUENCE [LARGE SCALE GENOMIC DNA]</scope>
</reference>
<proteinExistence type="predicted"/>
<sequence length="103" mass="11971">MLFIGNKETLGTINEIPNFRGWVEKLLTVAPMEGRSWKSLSHRFGWKVKTHGRYDGSSFNLWVITSGGIPVISEWDQAKQSTFKKAILLRNFYQITEMTFMRN</sequence>
<dbReference type="RefSeq" id="XP_016458529.1">
    <property type="nucleotide sequence ID" value="XM_016603043.1"/>
</dbReference>
<organism evidence="1 2">
    <name type="scientific">Nicotiana tabacum</name>
    <name type="common">Common tobacco</name>
    <dbReference type="NCBI Taxonomy" id="4097"/>
    <lineage>
        <taxon>Eukaryota</taxon>
        <taxon>Viridiplantae</taxon>
        <taxon>Streptophyta</taxon>
        <taxon>Embryophyta</taxon>
        <taxon>Tracheophyta</taxon>
        <taxon>Spermatophyta</taxon>
        <taxon>Magnoliopsida</taxon>
        <taxon>eudicotyledons</taxon>
        <taxon>Gunneridae</taxon>
        <taxon>Pentapetalae</taxon>
        <taxon>asterids</taxon>
        <taxon>lamiids</taxon>
        <taxon>Solanales</taxon>
        <taxon>Solanaceae</taxon>
        <taxon>Nicotianoideae</taxon>
        <taxon>Nicotianeae</taxon>
        <taxon>Nicotiana</taxon>
    </lineage>
</organism>
<dbReference type="AlphaFoldDB" id="A0A1S3Z269"/>
<protein>
    <submittedName>
        <fullName evidence="2">Uncharacterized protein LOC107782190 isoform X2</fullName>
    </submittedName>
</protein>
<dbReference type="KEGG" id="nta:107782190"/>
<reference evidence="2" key="2">
    <citation type="submission" date="2025-08" db="UniProtKB">
        <authorList>
            <consortium name="RefSeq"/>
        </authorList>
    </citation>
    <scope>IDENTIFICATION</scope>
    <source>
        <tissue evidence="2">Leaf</tissue>
    </source>
</reference>
<name>A0A1S3Z269_TOBAC</name>
<keyword evidence="1" id="KW-1185">Reference proteome</keyword>
<evidence type="ECO:0000313" key="2">
    <source>
        <dbReference type="RefSeq" id="XP_016458529.1"/>
    </source>
</evidence>